<sequence length="93" mass="11024">MNDGTLMCEHHEANYIQSEGYEDQNSYDSFSYQSLHNPNDSKKSLKELNNDVKNDLKHFKRRIRSMRIVHWKLFARDDGKTTSVLPNDVSRDY</sequence>
<reference evidence="1" key="1">
    <citation type="journal article" date="2019" name="Sci. Rep.">
        <title>Draft genome of Tanacetum cinerariifolium, the natural source of mosquito coil.</title>
        <authorList>
            <person name="Yamashiro T."/>
            <person name="Shiraishi A."/>
            <person name="Satake H."/>
            <person name="Nakayama K."/>
        </authorList>
    </citation>
    <scope>NUCLEOTIDE SEQUENCE</scope>
</reference>
<evidence type="ECO:0000313" key="1">
    <source>
        <dbReference type="EMBL" id="GEW52936.1"/>
    </source>
</evidence>
<dbReference type="EMBL" id="BKCJ010062254">
    <property type="protein sequence ID" value="GEW52936.1"/>
    <property type="molecule type" value="Genomic_DNA"/>
</dbReference>
<dbReference type="AlphaFoldDB" id="A0A699GVV1"/>
<comment type="caution">
    <text evidence="1">The sequence shown here is derived from an EMBL/GenBank/DDBJ whole genome shotgun (WGS) entry which is preliminary data.</text>
</comment>
<organism evidence="1">
    <name type="scientific">Tanacetum cinerariifolium</name>
    <name type="common">Dalmatian daisy</name>
    <name type="synonym">Chrysanthemum cinerariifolium</name>
    <dbReference type="NCBI Taxonomy" id="118510"/>
    <lineage>
        <taxon>Eukaryota</taxon>
        <taxon>Viridiplantae</taxon>
        <taxon>Streptophyta</taxon>
        <taxon>Embryophyta</taxon>
        <taxon>Tracheophyta</taxon>
        <taxon>Spermatophyta</taxon>
        <taxon>Magnoliopsida</taxon>
        <taxon>eudicotyledons</taxon>
        <taxon>Gunneridae</taxon>
        <taxon>Pentapetalae</taxon>
        <taxon>asterids</taxon>
        <taxon>campanulids</taxon>
        <taxon>Asterales</taxon>
        <taxon>Asteraceae</taxon>
        <taxon>Asteroideae</taxon>
        <taxon>Anthemideae</taxon>
        <taxon>Anthemidinae</taxon>
        <taxon>Tanacetum</taxon>
    </lineage>
</organism>
<protein>
    <submittedName>
        <fullName evidence="1">Uncharacterized protein</fullName>
    </submittedName>
</protein>
<accession>A0A699GVV1</accession>
<gene>
    <name evidence="1" type="ORF">Tci_224912</name>
</gene>
<name>A0A699GVV1_TANCI</name>
<proteinExistence type="predicted"/>